<dbReference type="Gene3D" id="3.60.10.10">
    <property type="entry name" value="Endonuclease/exonuclease/phosphatase"/>
    <property type="match status" value="1"/>
</dbReference>
<dbReference type="EMBL" id="JAKOGI010003139">
    <property type="protein sequence ID" value="KAJ8420797.1"/>
    <property type="molecule type" value="Genomic_DNA"/>
</dbReference>
<gene>
    <name evidence="1" type="ORF">Cgig2_004892</name>
</gene>
<sequence>MPEESRIVNTEEGFQMVVTTRRLNMSQRRSTQGIAMAASPFAVLQKGEEDMNTFGKHSTQAYEVNNFIENNKIALLGLMGIKVKEKNFSLVCNSLHPKWVHFANYGYHPRGRISIIDSPSEALQLDSSTRFNISFVYGQNELEIRKERWKNMESFAGNTNKAWIVMGNFNDLLRNEHRIVGNKITMHEILDFRGCLEACGLEEMKWTQDPPGRVYSKIHRTFINQEELMAWGIFRLNFNQKSKLHNNPLNAALQEQESKTREEYYSIVEASLKLLRQQSKIDWTGLGDQCSNLFFTGLKQK</sequence>
<accession>A0A9Q1JEU5</accession>
<dbReference type="Proteomes" id="UP001153076">
    <property type="component" value="Unassembled WGS sequence"/>
</dbReference>
<keyword evidence="2" id="KW-1185">Reference proteome</keyword>
<name>A0A9Q1JEU5_9CARY</name>
<evidence type="ECO:0000313" key="2">
    <source>
        <dbReference type="Proteomes" id="UP001153076"/>
    </source>
</evidence>
<dbReference type="InterPro" id="IPR036691">
    <property type="entry name" value="Endo/exonu/phosph_ase_sf"/>
</dbReference>
<organism evidence="1 2">
    <name type="scientific">Carnegiea gigantea</name>
    <dbReference type="NCBI Taxonomy" id="171969"/>
    <lineage>
        <taxon>Eukaryota</taxon>
        <taxon>Viridiplantae</taxon>
        <taxon>Streptophyta</taxon>
        <taxon>Embryophyta</taxon>
        <taxon>Tracheophyta</taxon>
        <taxon>Spermatophyta</taxon>
        <taxon>Magnoliopsida</taxon>
        <taxon>eudicotyledons</taxon>
        <taxon>Gunneridae</taxon>
        <taxon>Pentapetalae</taxon>
        <taxon>Caryophyllales</taxon>
        <taxon>Cactineae</taxon>
        <taxon>Cactaceae</taxon>
        <taxon>Cactoideae</taxon>
        <taxon>Echinocereeae</taxon>
        <taxon>Carnegiea</taxon>
    </lineage>
</organism>
<evidence type="ECO:0008006" key="3">
    <source>
        <dbReference type="Google" id="ProtNLM"/>
    </source>
</evidence>
<reference evidence="1" key="1">
    <citation type="submission" date="2022-04" db="EMBL/GenBank/DDBJ databases">
        <title>Carnegiea gigantea Genome sequencing and assembly v2.</title>
        <authorList>
            <person name="Copetti D."/>
            <person name="Sanderson M.J."/>
            <person name="Burquez A."/>
            <person name="Wojciechowski M.F."/>
        </authorList>
    </citation>
    <scope>NUCLEOTIDE SEQUENCE</scope>
    <source>
        <strain evidence="1">SGP5-SGP5p</strain>
        <tissue evidence="1">Aerial part</tissue>
    </source>
</reference>
<evidence type="ECO:0000313" key="1">
    <source>
        <dbReference type="EMBL" id="KAJ8420797.1"/>
    </source>
</evidence>
<comment type="caution">
    <text evidence="1">The sequence shown here is derived from an EMBL/GenBank/DDBJ whole genome shotgun (WGS) entry which is preliminary data.</text>
</comment>
<dbReference type="OrthoDB" id="1932741at2759"/>
<protein>
    <recommendedName>
        <fullName evidence="3">Endonuclease/exonuclease/phosphatase domain-containing protein</fullName>
    </recommendedName>
</protein>
<dbReference type="AlphaFoldDB" id="A0A9Q1JEU5"/>
<dbReference type="SUPFAM" id="SSF56219">
    <property type="entry name" value="DNase I-like"/>
    <property type="match status" value="1"/>
</dbReference>
<proteinExistence type="predicted"/>